<evidence type="ECO:0000313" key="3">
    <source>
        <dbReference type="Proteomes" id="UP000187209"/>
    </source>
</evidence>
<gene>
    <name evidence="2" type="ORF">SteCoe_29449</name>
</gene>
<sequence length="774" mass="88750">MTTLGSLLNFIPQLRLPKEASIETLTIQPQRTFTSIGKKSANSLSLNLNSSLSNLNTATSTGGYCFTSRIKDTQEIMNSQSRRRTQTASSSKTTRRKLSQNDKIEPVSISKNEGSTKSENSTHFNLFEANIRHELQMKNNHYLIRTMKKQKTYEDGKGRNYNSSLNNHIFQEFAINLMGNKQVKQVTEKEPERNPSYHPINLEYAKEKIHQSETNAWLEKTHRAAKKSLSLYNFVVEFFNELDTSRCGKLKGEKLLESLVYLGIATDPLVIRRTLCLIYKCKDLTTLRITCKDFTELFKNDSKTDKILKQLNEHCVSAREGKARKNVESIAKIDTSSSIYKKNTEKNSLGNTGVKFVKNNEENLITINEHLEIITAWWKELDIRGINQVPIDDVIEYFLAIGLAKDQNESKTLIFSQIGAKANLIFDEFQQIFAKSMLKGALFNLSQRLSDEKFADKEMSSGFKLLSYQRALLLSGVKCPNSDITEEEGAKTVHAIEKFNHQTKRTQKYSYEEIRKSLLRILGITELDLLRQKTKKKDNRYISANLSEALKKRIEKARSTDSQVEEKSEKSEQSEDKSKITTESFDKPKKIEEKGFFLHVSRCGTKSFENTPPEPESPERKMSIFAEEDKIEMPSGRSSTKFYKSVVRPSKLKLYYTGADEDYSNFDQLSIKSSSWANKDETIRYTEAGQSVKSEKKTKDNNKVKLLDNLAFTIADYITKATKDETQSSFIPADGKKNESYIKRIKEIQKSKKRIEQENKLITKFQGLVNHYPK</sequence>
<feature type="region of interest" description="Disordered" evidence="1">
    <location>
        <begin position="77"/>
        <end position="120"/>
    </location>
</feature>
<dbReference type="Proteomes" id="UP000187209">
    <property type="component" value="Unassembled WGS sequence"/>
</dbReference>
<dbReference type="OrthoDB" id="324964at2759"/>
<feature type="compositionally biased region" description="Polar residues" evidence="1">
    <location>
        <begin position="109"/>
        <end position="120"/>
    </location>
</feature>
<evidence type="ECO:0008006" key="4">
    <source>
        <dbReference type="Google" id="ProtNLM"/>
    </source>
</evidence>
<dbReference type="AlphaFoldDB" id="A0A1R2B5Y4"/>
<reference evidence="2 3" key="1">
    <citation type="submission" date="2016-11" db="EMBL/GenBank/DDBJ databases">
        <title>The macronuclear genome of Stentor coeruleus: a giant cell with tiny introns.</title>
        <authorList>
            <person name="Slabodnick M."/>
            <person name="Ruby J.G."/>
            <person name="Reiff S.B."/>
            <person name="Swart E.C."/>
            <person name="Gosai S."/>
            <person name="Prabakaran S."/>
            <person name="Witkowska E."/>
            <person name="Larue G.E."/>
            <person name="Fisher S."/>
            <person name="Freeman R.M."/>
            <person name="Gunawardena J."/>
            <person name="Chu W."/>
            <person name="Stover N.A."/>
            <person name="Gregory B.D."/>
            <person name="Nowacki M."/>
            <person name="Derisi J."/>
            <person name="Roy S.W."/>
            <person name="Marshall W.F."/>
            <person name="Sood P."/>
        </authorList>
    </citation>
    <scope>NUCLEOTIDE SEQUENCE [LARGE SCALE GENOMIC DNA]</scope>
    <source>
        <strain evidence="2">WM001</strain>
    </source>
</reference>
<organism evidence="2 3">
    <name type="scientific">Stentor coeruleus</name>
    <dbReference type="NCBI Taxonomy" id="5963"/>
    <lineage>
        <taxon>Eukaryota</taxon>
        <taxon>Sar</taxon>
        <taxon>Alveolata</taxon>
        <taxon>Ciliophora</taxon>
        <taxon>Postciliodesmatophora</taxon>
        <taxon>Heterotrichea</taxon>
        <taxon>Heterotrichida</taxon>
        <taxon>Stentoridae</taxon>
        <taxon>Stentor</taxon>
    </lineage>
</organism>
<proteinExistence type="predicted"/>
<feature type="region of interest" description="Disordered" evidence="1">
    <location>
        <begin position="556"/>
        <end position="585"/>
    </location>
</feature>
<evidence type="ECO:0000256" key="1">
    <source>
        <dbReference type="SAM" id="MobiDB-lite"/>
    </source>
</evidence>
<keyword evidence="3" id="KW-1185">Reference proteome</keyword>
<evidence type="ECO:0000313" key="2">
    <source>
        <dbReference type="EMBL" id="OMJ72182.1"/>
    </source>
</evidence>
<protein>
    <recommendedName>
        <fullName evidence="4">EF-hand domain-containing protein</fullName>
    </recommendedName>
</protein>
<dbReference type="EMBL" id="MPUH01000923">
    <property type="protein sequence ID" value="OMJ72182.1"/>
    <property type="molecule type" value="Genomic_DNA"/>
</dbReference>
<name>A0A1R2B5Y4_9CILI</name>
<comment type="caution">
    <text evidence="2">The sequence shown here is derived from an EMBL/GenBank/DDBJ whole genome shotgun (WGS) entry which is preliminary data.</text>
</comment>
<accession>A0A1R2B5Y4</accession>